<comment type="catalytic activity">
    <reaction evidence="11">
        <text>L-tyrosyl-[protein] + ATP = O-phospho-L-tyrosyl-[protein] + ADP + H(+)</text>
        <dbReference type="Rhea" id="RHEA:10596"/>
        <dbReference type="Rhea" id="RHEA-COMP:10136"/>
        <dbReference type="Rhea" id="RHEA-COMP:20101"/>
        <dbReference type="ChEBI" id="CHEBI:15378"/>
        <dbReference type="ChEBI" id="CHEBI:30616"/>
        <dbReference type="ChEBI" id="CHEBI:46858"/>
        <dbReference type="ChEBI" id="CHEBI:61978"/>
        <dbReference type="ChEBI" id="CHEBI:456216"/>
        <dbReference type="EC" id="2.7.12.2"/>
    </reaction>
</comment>
<evidence type="ECO:0000259" key="14">
    <source>
        <dbReference type="PROSITE" id="PS50011"/>
    </source>
</evidence>
<dbReference type="Gene3D" id="1.10.510.10">
    <property type="entry name" value="Transferase(Phosphotransferase) domain 1"/>
    <property type="match status" value="1"/>
</dbReference>
<comment type="catalytic activity">
    <reaction evidence="9">
        <text>L-seryl-[protein] + ATP = O-phospho-L-seryl-[protein] + ADP + H(+)</text>
        <dbReference type="Rhea" id="RHEA:17989"/>
        <dbReference type="Rhea" id="RHEA-COMP:9863"/>
        <dbReference type="Rhea" id="RHEA-COMP:11604"/>
        <dbReference type="ChEBI" id="CHEBI:15378"/>
        <dbReference type="ChEBI" id="CHEBI:29999"/>
        <dbReference type="ChEBI" id="CHEBI:30616"/>
        <dbReference type="ChEBI" id="CHEBI:83421"/>
        <dbReference type="ChEBI" id="CHEBI:456216"/>
        <dbReference type="EC" id="2.7.12.2"/>
    </reaction>
</comment>
<evidence type="ECO:0000256" key="1">
    <source>
        <dbReference type="ARBA" id="ARBA00022527"/>
    </source>
</evidence>
<dbReference type="GO" id="GO:0004674">
    <property type="term" value="F:protein serine/threonine kinase activity"/>
    <property type="evidence" value="ECO:0007669"/>
    <property type="project" value="UniProtKB-KW"/>
</dbReference>
<reference evidence="15 16" key="1">
    <citation type="journal article" date="2018" name="Nat. Ecol. Evol.">
        <title>Pezizomycetes genomes reveal the molecular basis of ectomycorrhizal truffle lifestyle.</title>
        <authorList>
            <person name="Murat C."/>
            <person name="Payen T."/>
            <person name="Noel B."/>
            <person name="Kuo A."/>
            <person name="Morin E."/>
            <person name="Chen J."/>
            <person name="Kohler A."/>
            <person name="Krizsan K."/>
            <person name="Balestrini R."/>
            <person name="Da Silva C."/>
            <person name="Montanini B."/>
            <person name="Hainaut M."/>
            <person name="Levati E."/>
            <person name="Barry K.W."/>
            <person name="Belfiori B."/>
            <person name="Cichocki N."/>
            <person name="Clum A."/>
            <person name="Dockter R.B."/>
            <person name="Fauchery L."/>
            <person name="Guy J."/>
            <person name="Iotti M."/>
            <person name="Le Tacon F."/>
            <person name="Lindquist E.A."/>
            <person name="Lipzen A."/>
            <person name="Malagnac F."/>
            <person name="Mello A."/>
            <person name="Molinier V."/>
            <person name="Miyauchi S."/>
            <person name="Poulain J."/>
            <person name="Riccioni C."/>
            <person name="Rubini A."/>
            <person name="Sitrit Y."/>
            <person name="Splivallo R."/>
            <person name="Traeger S."/>
            <person name="Wang M."/>
            <person name="Zifcakova L."/>
            <person name="Wipf D."/>
            <person name="Zambonelli A."/>
            <person name="Paolocci F."/>
            <person name="Nowrousian M."/>
            <person name="Ottonello S."/>
            <person name="Baldrian P."/>
            <person name="Spatafora J.W."/>
            <person name="Henrissat B."/>
            <person name="Nagy L.G."/>
            <person name="Aury J.M."/>
            <person name="Wincker P."/>
            <person name="Grigoriev I.V."/>
            <person name="Bonfante P."/>
            <person name="Martin F.M."/>
        </authorList>
    </citation>
    <scope>NUCLEOTIDE SEQUENCE [LARGE SCALE GENOMIC DNA]</scope>
    <source>
        <strain evidence="15 16">RN42</strain>
    </source>
</reference>
<dbReference type="InterPro" id="IPR050915">
    <property type="entry name" value="MAP_kinase_kinase"/>
</dbReference>
<dbReference type="Pfam" id="PF00069">
    <property type="entry name" value="Pkinase"/>
    <property type="match status" value="1"/>
</dbReference>
<feature type="binding site" evidence="12">
    <location>
        <position position="85"/>
    </location>
    <ligand>
        <name>ATP</name>
        <dbReference type="ChEBI" id="CHEBI:30616"/>
    </ligand>
</feature>
<evidence type="ECO:0000256" key="2">
    <source>
        <dbReference type="ARBA" id="ARBA00022553"/>
    </source>
</evidence>
<dbReference type="EMBL" id="ML119814">
    <property type="protein sequence ID" value="RPA73647.1"/>
    <property type="molecule type" value="Genomic_DNA"/>
</dbReference>
<dbReference type="PANTHER" id="PTHR47448">
    <property type="entry name" value="DUAL SPECIFICITY MITOGEN-ACTIVATED PROTEIN KINASE KINASE DSOR1-LIKE PROTEIN"/>
    <property type="match status" value="1"/>
</dbReference>
<dbReference type="InterPro" id="IPR008271">
    <property type="entry name" value="Ser/Thr_kinase_AS"/>
</dbReference>
<evidence type="ECO:0000256" key="8">
    <source>
        <dbReference type="ARBA" id="ARBA00038999"/>
    </source>
</evidence>
<dbReference type="PROSITE" id="PS50011">
    <property type="entry name" value="PROTEIN_KINASE_DOM"/>
    <property type="match status" value="1"/>
</dbReference>
<feature type="compositionally biased region" description="Low complexity" evidence="13">
    <location>
        <begin position="409"/>
        <end position="424"/>
    </location>
</feature>
<evidence type="ECO:0000256" key="7">
    <source>
        <dbReference type="ARBA" id="ARBA00038035"/>
    </source>
</evidence>
<proteinExistence type="inferred from homology"/>
<protein>
    <recommendedName>
        <fullName evidence="8">mitogen-activated protein kinase kinase</fullName>
        <ecNumber evidence="8">2.7.12.2</ecNumber>
    </recommendedName>
</protein>
<feature type="domain" description="Protein kinase" evidence="14">
    <location>
        <begin position="56"/>
        <end position="321"/>
    </location>
</feature>
<evidence type="ECO:0000256" key="6">
    <source>
        <dbReference type="ARBA" id="ARBA00022840"/>
    </source>
</evidence>
<evidence type="ECO:0000256" key="3">
    <source>
        <dbReference type="ARBA" id="ARBA00022679"/>
    </source>
</evidence>
<dbReference type="OrthoDB" id="10252354at2759"/>
<dbReference type="EC" id="2.7.12.2" evidence="8"/>
<keyword evidence="4 12" id="KW-0547">Nucleotide-binding</keyword>
<evidence type="ECO:0000256" key="10">
    <source>
        <dbReference type="ARBA" id="ARBA00049299"/>
    </source>
</evidence>
<keyword evidence="1" id="KW-0723">Serine/threonine-protein kinase</keyword>
<dbReference type="PROSITE" id="PS00108">
    <property type="entry name" value="PROTEIN_KINASE_ST"/>
    <property type="match status" value="1"/>
</dbReference>
<feature type="region of interest" description="Disordered" evidence="13">
    <location>
        <begin position="344"/>
        <end position="574"/>
    </location>
</feature>
<dbReference type="SMART" id="SM00220">
    <property type="entry name" value="S_TKc"/>
    <property type="match status" value="1"/>
</dbReference>
<evidence type="ECO:0000256" key="13">
    <source>
        <dbReference type="SAM" id="MobiDB-lite"/>
    </source>
</evidence>
<dbReference type="FunFam" id="3.30.200.20:FF:000040">
    <property type="entry name" value="Dual specificity mitogen-activated protein kinase kinase"/>
    <property type="match status" value="1"/>
</dbReference>
<name>A0A3N4HK40_ASCIM</name>
<evidence type="ECO:0000256" key="11">
    <source>
        <dbReference type="ARBA" id="ARBA00051693"/>
    </source>
</evidence>
<dbReference type="PROSITE" id="PS00107">
    <property type="entry name" value="PROTEIN_KINASE_ATP"/>
    <property type="match status" value="1"/>
</dbReference>
<evidence type="ECO:0000313" key="16">
    <source>
        <dbReference type="Proteomes" id="UP000275078"/>
    </source>
</evidence>
<dbReference type="PANTHER" id="PTHR47448:SF1">
    <property type="entry name" value="SERINE_THREONINE-PROTEIN KINASE STE7 HOMOLOG"/>
    <property type="match status" value="1"/>
</dbReference>
<dbReference type="GO" id="GO:0051286">
    <property type="term" value="C:cell tip"/>
    <property type="evidence" value="ECO:0007669"/>
    <property type="project" value="UniProtKB-ARBA"/>
</dbReference>
<dbReference type="AlphaFoldDB" id="A0A3N4HK40"/>
<sequence length="574" mass="64025">MGDSAKFGDRSMTRKNKKGLKLGPAPVQETPASLADKFETLELGAELKLDLRAEDLQVINELGAGNGGTVSKVMHKASKMVMARKVIRIEVEAEARRKIVRELHIMHDCNSPHIVSFYGAFLQEGNIIMCMEYMDCGSLDSIAKKVGPVRIDVLGKISEAVVEGLAYLYNEHRILHRDIKPSNILVNSKGQIKLCDFGVSGELSNSLANTFVGTQTYMAPERIIGTSYSVKSDVWSLGLTLLELAIGRFPFDAEDSAQGNKPNSGHMGILDLLQRIVNEPPPRLPENEAFPKALEDFIHSCLHKDPDARSSLSELQKKEFMRRSRATPVDIADWATEAMNVVPAPNPQRASIGPRAMPAQLARQAPSAPAHSRGSSRTGSVGGQGGVVPGHPPRSSSIVSTNAAPPRGSTARSSVSSVSSNSTRDAPRRAPSELHEQERRPSQGYESSSRTRQAYPDLHERESSSRERERRQVQREDSHERIRQPTYERTERAVQPAYERRESGRSERSDRERVERVQRTDSYERRDRERDARDAYERQQRPEYGVPAPREGYSRRQPVLATGERVDEGWEVLH</sequence>
<feature type="compositionally biased region" description="Basic and acidic residues" evidence="13">
    <location>
        <begin position="425"/>
        <end position="441"/>
    </location>
</feature>
<feature type="compositionally biased region" description="Basic and acidic residues" evidence="13">
    <location>
        <begin position="457"/>
        <end position="541"/>
    </location>
</feature>
<keyword evidence="2" id="KW-0597">Phosphoprotein</keyword>
<dbReference type="STRING" id="1160509.A0A3N4HK40"/>
<feature type="compositionally biased region" description="Basic and acidic residues" evidence="13">
    <location>
        <begin position="564"/>
        <end position="574"/>
    </location>
</feature>
<dbReference type="SUPFAM" id="SSF56112">
    <property type="entry name" value="Protein kinase-like (PK-like)"/>
    <property type="match status" value="1"/>
</dbReference>
<gene>
    <name evidence="15" type="ORF">BJ508DRAFT_333882</name>
</gene>
<comment type="catalytic activity">
    <reaction evidence="10">
        <text>L-threonyl-[protein] + ATP = O-phospho-L-threonyl-[protein] + ADP + H(+)</text>
        <dbReference type="Rhea" id="RHEA:46608"/>
        <dbReference type="Rhea" id="RHEA-COMP:11060"/>
        <dbReference type="Rhea" id="RHEA-COMP:11605"/>
        <dbReference type="ChEBI" id="CHEBI:15378"/>
        <dbReference type="ChEBI" id="CHEBI:30013"/>
        <dbReference type="ChEBI" id="CHEBI:30616"/>
        <dbReference type="ChEBI" id="CHEBI:61977"/>
        <dbReference type="ChEBI" id="CHEBI:456216"/>
        <dbReference type="EC" id="2.7.12.2"/>
    </reaction>
</comment>
<comment type="similarity">
    <text evidence="7">Belongs to the protein kinase superfamily. STE Ser/Thr protein kinase family. MAP kinase kinase subfamily.</text>
</comment>
<keyword evidence="3" id="KW-0808">Transferase</keyword>
<dbReference type="Gene3D" id="3.30.200.20">
    <property type="entry name" value="Phosphorylase Kinase, domain 1"/>
    <property type="match status" value="1"/>
</dbReference>
<feature type="region of interest" description="Disordered" evidence="13">
    <location>
        <begin position="1"/>
        <end position="28"/>
    </location>
</feature>
<evidence type="ECO:0000256" key="12">
    <source>
        <dbReference type="PROSITE-ProRule" id="PRU10141"/>
    </source>
</evidence>
<dbReference type="Proteomes" id="UP000275078">
    <property type="component" value="Unassembled WGS sequence"/>
</dbReference>
<dbReference type="InterPro" id="IPR011009">
    <property type="entry name" value="Kinase-like_dom_sf"/>
</dbReference>
<dbReference type="GO" id="GO:0071507">
    <property type="term" value="P:pheromone response MAPK cascade"/>
    <property type="evidence" value="ECO:0007669"/>
    <property type="project" value="UniProtKB-ARBA"/>
</dbReference>
<dbReference type="GO" id="GO:0005524">
    <property type="term" value="F:ATP binding"/>
    <property type="evidence" value="ECO:0007669"/>
    <property type="project" value="UniProtKB-UniRule"/>
</dbReference>
<evidence type="ECO:0000256" key="4">
    <source>
        <dbReference type="ARBA" id="ARBA00022741"/>
    </source>
</evidence>
<keyword evidence="5 15" id="KW-0418">Kinase</keyword>
<accession>A0A3N4HK40</accession>
<dbReference type="GO" id="GO:0004708">
    <property type="term" value="F:MAP kinase kinase activity"/>
    <property type="evidence" value="ECO:0007669"/>
    <property type="project" value="UniProtKB-EC"/>
</dbReference>
<evidence type="ECO:0000256" key="9">
    <source>
        <dbReference type="ARBA" id="ARBA00049014"/>
    </source>
</evidence>
<dbReference type="FunFam" id="1.10.510.10:FF:000921">
    <property type="entry name" value="Serine/threonine-protein kinase STE7"/>
    <property type="match status" value="1"/>
</dbReference>
<dbReference type="InterPro" id="IPR017441">
    <property type="entry name" value="Protein_kinase_ATP_BS"/>
</dbReference>
<feature type="compositionally biased region" description="Basic and acidic residues" evidence="13">
    <location>
        <begin position="1"/>
        <end position="12"/>
    </location>
</feature>
<dbReference type="InterPro" id="IPR000719">
    <property type="entry name" value="Prot_kinase_dom"/>
</dbReference>
<keyword evidence="16" id="KW-1185">Reference proteome</keyword>
<evidence type="ECO:0000313" key="15">
    <source>
        <dbReference type="EMBL" id="RPA73647.1"/>
    </source>
</evidence>
<keyword evidence="6 12" id="KW-0067">ATP-binding</keyword>
<organism evidence="15 16">
    <name type="scientific">Ascobolus immersus RN42</name>
    <dbReference type="NCBI Taxonomy" id="1160509"/>
    <lineage>
        <taxon>Eukaryota</taxon>
        <taxon>Fungi</taxon>
        <taxon>Dikarya</taxon>
        <taxon>Ascomycota</taxon>
        <taxon>Pezizomycotina</taxon>
        <taxon>Pezizomycetes</taxon>
        <taxon>Pezizales</taxon>
        <taxon>Ascobolaceae</taxon>
        <taxon>Ascobolus</taxon>
    </lineage>
</organism>
<evidence type="ECO:0000256" key="5">
    <source>
        <dbReference type="ARBA" id="ARBA00022777"/>
    </source>
</evidence>